<reference evidence="2" key="1">
    <citation type="journal article" date="2021" name="PeerJ">
        <title>Extensive microbial diversity within the chicken gut microbiome revealed by metagenomics and culture.</title>
        <authorList>
            <person name="Gilroy R."/>
            <person name="Ravi A."/>
            <person name="Getino M."/>
            <person name="Pursley I."/>
            <person name="Horton D.L."/>
            <person name="Alikhan N.F."/>
            <person name="Baker D."/>
            <person name="Gharbi K."/>
            <person name="Hall N."/>
            <person name="Watson M."/>
            <person name="Adriaenssens E.M."/>
            <person name="Foster-Nyarko E."/>
            <person name="Jarju S."/>
            <person name="Secka A."/>
            <person name="Antonio M."/>
            <person name="Oren A."/>
            <person name="Chaudhuri R.R."/>
            <person name="La Ragione R."/>
            <person name="Hildebrand F."/>
            <person name="Pallen M.J."/>
        </authorList>
    </citation>
    <scope>NUCLEOTIDE SEQUENCE</scope>
    <source>
        <strain evidence="2">CHK179-28034</strain>
    </source>
</reference>
<dbReference type="CDD" id="cd21809">
    <property type="entry name" value="ABC-2_lan_permease-like"/>
    <property type="match status" value="1"/>
</dbReference>
<dbReference type="Proteomes" id="UP000824049">
    <property type="component" value="Unassembled WGS sequence"/>
</dbReference>
<feature type="transmembrane region" description="Helical" evidence="1">
    <location>
        <begin position="17"/>
        <end position="37"/>
    </location>
</feature>
<feature type="transmembrane region" description="Helical" evidence="1">
    <location>
        <begin position="166"/>
        <end position="192"/>
    </location>
</feature>
<proteinExistence type="predicted"/>
<evidence type="ECO:0000313" key="2">
    <source>
        <dbReference type="EMBL" id="HIZ40145.1"/>
    </source>
</evidence>
<feature type="transmembrane region" description="Helical" evidence="1">
    <location>
        <begin position="138"/>
        <end position="159"/>
    </location>
</feature>
<gene>
    <name evidence="2" type="ORF">H9968_09530</name>
</gene>
<feature type="transmembrane region" description="Helical" evidence="1">
    <location>
        <begin position="212"/>
        <end position="238"/>
    </location>
</feature>
<keyword evidence="1" id="KW-1133">Transmembrane helix</keyword>
<name>A0A9D2J7P0_9FIRM</name>
<organism evidence="2 3">
    <name type="scientific">Candidatus Anaerobutyricum stercoris</name>
    <dbReference type="NCBI Taxonomy" id="2838457"/>
    <lineage>
        <taxon>Bacteria</taxon>
        <taxon>Bacillati</taxon>
        <taxon>Bacillota</taxon>
        <taxon>Clostridia</taxon>
        <taxon>Lachnospirales</taxon>
        <taxon>Lachnospiraceae</taxon>
        <taxon>Anaerobutyricum</taxon>
    </lineage>
</organism>
<keyword evidence="1" id="KW-0812">Transmembrane</keyword>
<sequence>MLYRCIQAENLKLKHSVIYLAFLAIPIIPAIMGTFNYMQNLELLKSGWYSLWTQITLFYASFFYAPLIGIYCSYTWRLEHTHNNWNTFMSMPVSIVSSYLAKLVCIMKVTVLTQLWISILFFIGGKMCGLPGIFSPEIILWLLRGTLAAVTIASLQLLLSMLIRNFAIPIGIALFGSIAGMFMTNADLGNFWPYSLMMLGMNSNQNEDVLSSFAGTASFFASVILFFLLFFGCAVWWLRTKDVRS</sequence>
<evidence type="ECO:0000313" key="3">
    <source>
        <dbReference type="Proteomes" id="UP000824049"/>
    </source>
</evidence>
<dbReference type="Pfam" id="PF12730">
    <property type="entry name" value="ABC2_membrane_4"/>
    <property type="match status" value="1"/>
</dbReference>
<accession>A0A9D2J7P0</accession>
<dbReference type="AlphaFoldDB" id="A0A9D2J7P0"/>
<reference evidence="2" key="2">
    <citation type="submission" date="2021-04" db="EMBL/GenBank/DDBJ databases">
        <authorList>
            <person name="Gilroy R."/>
        </authorList>
    </citation>
    <scope>NUCLEOTIDE SEQUENCE</scope>
    <source>
        <strain evidence="2">CHK179-28034</strain>
    </source>
</reference>
<feature type="transmembrane region" description="Helical" evidence="1">
    <location>
        <begin position="99"/>
        <end position="123"/>
    </location>
</feature>
<protein>
    <submittedName>
        <fullName evidence="2">ABC transporter permease</fullName>
    </submittedName>
</protein>
<dbReference type="EMBL" id="DXBR01000086">
    <property type="protein sequence ID" value="HIZ40145.1"/>
    <property type="molecule type" value="Genomic_DNA"/>
</dbReference>
<evidence type="ECO:0000256" key="1">
    <source>
        <dbReference type="SAM" id="Phobius"/>
    </source>
</evidence>
<keyword evidence="1" id="KW-0472">Membrane</keyword>
<feature type="transmembrane region" description="Helical" evidence="1">
    <location>
        <begin position="57"/>
        <end position="78"/>
    </location>
</feature>
<comment type="caution">
    <text evidence="2">The sequence shown here is derived from an EMBL/GenBank/DDBJ whole genome shotgun (WGS) entry which is preliminary data.</text>
</comment>